<dbReference type="PANTHER" id="PTHR36180:SF2">
    <property type="entry name" value="BRO FAMILY PROTEIN"/>
    <property type="match status" value="1"/>
</dbReference>
<dbReference type="AlphaFoldDB" id="A0A919KE78"/>
<dbReference type="SMART" id="SM01040">
    <property type="entry name" value="Bro-N"/>
    <property type="match status" value="1"/>
</dbReference>
<evidence type="ECO:0000313" key="2">
    <source>
        <dbReference type="EMBL" id="GHG63045.1"/>
    </source>
</evidence>
<dbReference type="InterPro" id="IPR003497">
    <property type="entry name" value="BRO_N_domain"/>
</dbReference>
<organism evidence="2 3">
    <name type="scientific">Streptomyces capoamus</name>
    <dbReference type="NCBI Taxonomy" id="68183"/>
    <lineage>
        <taxon>Bacteria</taxon>
        <taxon>Bacillati</taxon>
        <taxon>Actinomycetota</taxon>
        <taxon>Actinomycetes</taxon>
        <taxon>Kitasatosporales</taxon>
        <taxon>Streptomycetaceae</taxon>
        <taxon>Streptomyces</taxon>
    </lineage>
</organism>
<name>A0A919KE78_9ACTN</name>
<evidence type="ECO:0000259" key="1">
    <source>
        <dbReference type="PROSITE" id="PS51750"/>
    </source>
</evidence>
<dbReference type="Pfam" id="PF02498">
    <property type="entry name" value="Bro-N"/>
    <property type="match status" value="1"/>
</dbReference>
<gene>
    <name evidence="2" type="ORF">GCM10018980_53250</name>
</gene>
<comment type="caution">
    <text evidence="2">The sequence shown here is derived from an EMBL/GenBank/DDBJ whole genome shotgun (WGS) entry which is preliminary data.</text>
</comment>
<evidence type="ECO:0000313" key="3">
    <source>
        <dbReference type="Proteomes" id="UP000619355"/>
    </source>
</evidence>
<proteinExistence type="predicted"/>
<dbReference type="EMBL" id="BNBF01000018">
    <property type="protein sequence ID" value="GHG63045.1"/>
    <property type="molecule type" value="Genomic_DNA"/>
</dbReference>
<dbReference type="PANTHER" id="PTHR36180">
    <property type="entry name" value="DNA-BINDING PROTEIN-RELATED-RELATED"/>
    <property type="match status" value="1"/>
</dbReference>
<protein>
    <recommendedName>
        <fullName evidence="1">Bro-N domain-containing protein</fullName>
    </recommendedName>
</protein>
<keyword evidence="3" id="KW-1185">Reference proteome</keyword>
<accession>A0A919KE78</accession>
<sequence length="245" mass="27116">MNEPKKRSEPVGQHNAIDVSDFVYAATGARVRRLTMPDGSHWFPAVDVCKELGHTNPQKALSDHVPTEHRESLETLTGGYGLSIPAGREWRRDLNVISLQGLILLVNACTKPACMPFKLWVAEVVETVQREGSYRLEEAEVQPAEPGAPVAYAMPEQVAEAIVRLEAHNLQLDEELANGQRESIALQKEMLTVQRETLATQKATLAVQQALVRALERIADRFDALVLARPVPGGRGHRPDPRREG</sequence>
<dbReference type="Proteomes" id="UP000619355">
    <property type="component" value="Unassembled WGS sequence"/>
</dbReference>
<dbReference type="PROSITE" id="PS51750">
    <property type="entry name" value="BRO_N"/>
    <property type="match status" value="1"/>
</dbReference>
<feature type="domain" description="Bro-N" evidence="1">
    <location>
        <begin position="14"/>
        <end position="132"/>
    </location>
</feature>
<reference evidence="3" key="1">
    <citation type="journal article" date="2019" name="Int. J. Syst. Evol. Microbiol.">
        <title>The Global Catalogue of Microorganisms (GCM) 10K type strain sequencing project: providing services to taxonomists for standard genome sequencing and annotation.</title>
        <authorList>
            <consortium name="The Broad Institute Genomics Platform"/>
            <consortium name="The Broad Institute Genome Sequencing Center for Infectious Disease"/>
            <person name="Wu L."/>
            <person name="Ma J."/>
        </authorList>
    </citation>
    <scope>NUCLEOTIDE SEQUENCE [LARGE SCALE GENOMIC DNA]</scope>
    <source>
        <strain evidence="3">JCM 4253</strain>
    </source>
</reference>